<dbReference type="GO" id="GO:0006261">
    <property type="term" value="P:DNA-templated DNA replication"/>
    <property type="evidence" value="ECO:0007669"/>
    <property type="project" value="TreeGrafter"/>
</dbReference>
<dbReference type="InterPro" id="IPR051314">
    <property type="entry name" value="AAA_ATPase_RarA/MGS1/WRNIP1"/>
</dbReference>
<comment type="caution">
    <text evidence="5">The sequence shown here is derived from an EMBL/GenBank/DDBJ whole genome shotgun (WGS) entry which is preliminary data.</text>
</comment>
<dbReference type="GO" id="GO:0005524">
    <property type="term" value="F:ATP binding"/>
    <property type="evidence" value="ECO:0007669"/>
    <property type="project" value="UniProtKB-KW"/>
</dbReference>
<dbReference type="GO" id="GO:0016887">
    <property type="term" value="F:ATP hydrolysis activity"/>
    <property type="evidence" value="ECO:0007669"/>
    <property type="project" value="InterPro"/>
</dbReference>
<evidence type="ECO:0000313" key="5">
    <source>
        <dbReference type="EMBL" id="EGQ27628.1"/>
    </source>
</evidence>
<dbReference type="PANTHER" id="PTHR13779">
    <property type="entry name" value="WERNER HELICASE-INTERACTING PROTEIN 1 FAMILY MEMBER"/>
    <property type="match status" value="1"/>
</dbReference>
<dbReference type="InterPro" id="IPR003593">
    <property type="entry name" value="AAA+_ATPase"/>
</dbReference>
<dbReference type="Pfam" id="PF00004">
    <property type="entry name" value="AAA"/>
    <property type="match status" value="1"/>
</dbReference>
<dbReference type="SUPFAM" id="SSF48019">
    <property type="entry name" value="post-AAA+ oligomerization domain-like"/>
    <property type="match status" value="1"/>
</dbReference>
<dbReference type="EMBL" id="AFPZ01000011">
    <property type="protein sequence ID" value="EGQ27628.1"/>
    <property type="molecule type" value="Genomic_DNA"/>
</dbReference>
<accession>F9DNJ4</accession>
<dbReference type="Pfam" id="PF12002">
    <property type="entry name" value="MgsA_C"/>
    <property type="match status" value="1"/>
</dbReference>
<comment type="similarity">
    <text evidence="1">Belongs to the AAA ATPase family. RarA/MGS1/WRNIP1 subfamily.</text>
</comment>
<dbReference type="Pfam" id="PF16193">
    <property type="entry name" value="AAA_assoc_2"/>
    <property type="match status" value="1"/>
</dbReference>
<dbReference type="CDD" id="cd18139">
    <property type="entry name" value="HLD_clamp_RarA"/>
    <property type="match status" value="1"/>
</dbReference>
<dbReference type="GO" id="GO:0008047">
    <property type="term" value="F:enzyme activator activity"/>
    <property type="evidence" value="ECO:0007669"/>
    <property type="project" value="TreeGrafter"/>
</dbReference>
<keyword evidence="2" id="KW-0547">Nucleotide-binding</keyword>
<protein>
    <submittedName>
        <fullName evidence="5">Replication-associated recombination protein A</fullName>
    </submittedName>
</protein>
<dbReference type="CDD" id="cd00009">
    <property type="entry name" value="AAA"/>
    <property type="match status" value="1"/>
</dbReference>
<dbReference type="InterPro" id="IPR008921">
    <property type="entry name" value="DNA_pol3_clamp-load_cplx_C"/>
</dbReference>
<dbReference type="InterPro" id="IPR003959">
    <property type="entry name" value="ATPase_AAA_core"/>
</dbReference>
<dbReference type="InterPro" id="IPR021886">
    <property type="entry name" value="MgsA_C"/>
</dbReference>
<dbReference type="STRING" id="759851.SAMN04244570_0578"/>
<dbReference type="Gene3D" id="1.10.8.60">
    <property type="match status" value="1"/>
</dbReference>
<dbReference type="eggNOG" id="COG2256">
    <property type="taxonomic scope" value="Bacteria"/>
</dbReference>
<name>F9DNJ4_9BACL</name>
<dbReference type="SUPFAM" id="SSF52540">
    <property type="entry name" value="P-loop containing nucleoside triphosphate hydrolases"/>
    <property type="match status" value="1"/>
</dbReference>
<keyword evidence="3" id="KW-0067">ATP-binding</keyword>
<evidence type="ECO:0000259" key="4">
    <source>
        <dbReference type="SMART" id="SM00382"/>
    </source>
</evidence>
<dbReference type="Proteomes" id="UP000005316">
    <property type="component" value="Unassembled WGS sequence"/>
</dbReference>
<sequence length="442" mass="48501">MKEQMYGGLIYMHNEPLAFRMRPETIDEVIGQDHVIGETTPLYRMIKNGHVPSLLLYGEPGIGKTSLAYAIAGTSKLPFIALNATVAGKKDVEDVVKEARMTGKVLLFLDEIHRFNKLQQDTLLPHVESGSIILIGATTENPFHDVNPAIRSRCGEIVQLKRLQPEDLLNLLKRTLEDKKKGLGQEDIVITTEQLQKIAEGVNGDARKALTFLESLLAASDEENGQIIVEDDLLQQLLTRISLLGDKKGSHHYNLLSALQKSVRGSDVNAALYYLAQLLEIGDLTAVTRRLLVMSYEDIGLAAPDVGAHVVAATDAALRLGMPEARIPLSVVTVEMCLASKSNSAYRAIDQATKVLHEQPTGEIPMHLRDTHYGGAAQLGHGGYVYPHDTPVGSFGGWTDQQYLPDSLAGTEFYSPVEAGDETRMAAIYKRLLSFKGKKNPR</sequence>
<dbReference type="PANTHER" id="PTHR13779:SF7">
    <property type="entry name" value="ATPASE WRNIP1"/>
    <property type="match status" value="1"/>
</dbReference>
<dbReference type="GO" id="GO:0003677">
    <property type="term" value="F:DNA binding"/>
    <property type="evidence" value="ECO:0007669"/>
    <property type="project" value="InterPro"/>
</dbReference>
<dbReference type="InterPro" id="IPR027417">
    <property type="entry name" value="P-loop_NTPase"/>
</dbReference>
<dbReference type="HOGENOM" id="CLU_017985_1_2_9"/>
<dbReference type="GO" id="GO:0000731">
    <property type="term" value="P:DNA synthesis involved in DNA repair"/>
    <property type="evidence" value="ECO:0007669"/>
    <property type="project" value="TreeGrafter"/>
</dbReference>
<dbReference type="InterPro" id="IPR032423">
    <property type="entry name" value="AAA_assoc_2"/>
</dbReference>
<organism evidence="5 6">
    <name type="scientific">Sporosarcina newyorkensis 2681</name>
    <dbReference type="NCBI Taxonomy" id="1027292"/>
    <lineage>
        <taxon>Bacteria</taxon>
        <taxon>Bacillati</taxon>
        <taxon>Bacillota</taxon>
        <taxon>Bacilli</taxon>
        <taxon>Bacillales</taxon>
        <taxon>Caryophanaceae</taxon>
        <taxon>Sporosarcina</taxon>
    </lineage>
</organism>
<evidence type="ECO:0000256" key="3">
    <source>
        <dbReference type="ARBA" id="ARBA00022840"/>
    </source>
</evidence>
<feature type="domain" description="AAA+ ATPase" evidence="4">
    <location>
        <begin position="50"/>
        <end position="162"/>
    </location>
</feature>
<gene>
    <name evidence="5" type="primary">rarA</name>
    <name evidence="5" type="ORF">HMPREF9372_0374</name>
</gene>
<dbReference type="AlphaFoldDB" id="F9DNJ4"/>
<dbReference type="SMART" id="SM00382">
    <property type="entry name" value="AAA"/>
    <property type="match status" value="1"/>
</dbReference>
<dbReference type="Gene3D" id="3.40.50.300">
    <property type="entry name" value="P-loop containing nucleotide triphosphate hydrolases"/>
    <property type="match status" value="1"/>
</dbReference>
<dbReference type="Gene3D" id="1.20.272.10">
    <property type="match status" value="1"/>
</dbReference>
<dbReference type="GO" id="GO:0017116">
    <property type="term" value="F:single-stranded DNA helicase activity"/>
    <property type="evidence" value="ECO:0007669"/>
    <property type="project" value="TreeGrafter"/>
</dbReference>
<dbReference type="Gene3D" id="1.10.3710.10">
    <property type="entry name" value="DNA polymerase III clamp loader subunits, C-terminal domain"/>
    <property type="match status" value="1"/>
</dbReference>
<reference evidence="5 6" key="1">
    <citation type="submission" date="2011-04" db="EMBL/GenBank/DDBJ databases">
        <authorList>
            <person name="Muzny D."/>
            <person name="Qin X."/>
            <person name="Deng J."/>
            <person name="Jiang H."/>
            <person name="Liu Y."/>
            <person name="Qu J."/>
            <person name="Song X.-Z."/>
            <person name="Zhang L."/>
            <person name="Thornton R."/>
            <person name="Coyle M."/>
            <person name="Francisco L."/>
            <person name="Jackson L."/>
            <person name="Javaid M."/>
            <person name="Korchina V."/>
            <person name="Kovar C."/>
            <person name="Mata R."/>
            <person name="Mathew T."/>
            <person name="Ngo R."/>
            <person name="Nguyen L."/>
            <person name="Nguyen N."/>
            <person name="Okwuonu G."/>
            <person name="Ongeri F."/>
            <person name="Pham C."/>
            <person name="Simmons D."/>
            <person name="Wilczek-Boney K."/>
            <person name="Hale W."/>
            <person name="Jakkamsetti A."/>
            <person name="Pham P."/>
            <person name="Ruth R."/>
            <person name="San Lucas F."/>
            <person name="Warren J."/>
            <person name="Zhang J."/>
            <person name="Zhao Z."/>
            <person name="Zhou C."/>
            <person name="Zhu D."/>
            <person name="Lee S."/>
            <person name="Bess C."/>
            <person name="Blankenburg K."/>
            <person name="Forbes L."/>
            <person name="Fu Q."/>
            <person name="Gubbala S."/>
            <person name="Hirani K."/>
            <person name="Jayaseelan J.C."/>
            <person name="Lara F."/>
            <person name="Munidasa M."/>
            <person name="Palculict T."/>
            <person name="Patil S."/>
            <person name="Pu L.-L."/>
            <person name="Saada N."/>
            <person name="Tang L."/>
            <person name="Weissenberger G."/>
            <person name="Zhu Y."/>
            <person name="Hemphill L."/>
            <person name="Shang Y."/>
            <person name="Youmans B."/>
            <person name="Ayvaz T."/>
            <person name="Ross M."/>
            <person name="Santibanez J."/>
            <person name="Aqrawi P."/>
            <person name="Gross S."/>
            <person name="Joshi V."/>
            <person name="Fowler G."/>
            <person name="Nazareth L."/>
            <person name="Reid J."/>
            <person name="Worley K."/>
            <person name="Petrosino J."/>
            <person name="Highlander S."/>
            <person name="Gibbs R."/>
        </authorList>
    </citation>
    <scope>NUCLEOTIDE SEQUENCE [LARGE SCALE GENOMIC DNA]</scope>
    <source>
        <strain evidence="5 6">2681</strain>
    </source>
</reference>
<evidence type="ECO:0000256" key="2">
    <source>
        <dbReference type="ARBA" id="ARBA00022741"/>
    </source>
</evidence>
<evidence type="ECO:0000256" key="1">
    <source>
        <dbReference type="ARBA" id="ARBA00008959"/>
    </source>
</evidence>
<evidence type="ECO:0000313" key="6">
    <source>
        <dbReference type="Proteomes" id="UP000005316"/>
    </source>
</evidence>
<proteinExistence type="inferred from homology"/>